<gene>
    <name evidence="2" type="ORF">PR001_g15491</name>
    <name evidence="3" type="ORF">PR003_g22529</name>
</gene>
<evidence type="ECO:0000313" key="4">
    <source>
        <dbReference type="Proteomes" id="UP000429607"/>
    </source>
</evidence>
<proteinExistence type="predicted"/>
<dbReference type="Proteomes" id="UP000429607">
    <property type="component" value="Unassembled WGS sequence"/>
</dbReference>
<reference evidence="3 5" key="1">
    <citation type="submission" date="2018-08" db="EMBL/GenBank/DDBJ databases">
        <title>Genomic investigation of the strawberry pathogen Phytophthora fragariae indicates pathogenicity is determined by transcriptional variation in three key races.</title>
        <authorList>
            <person name="Adams T.M."/>
            <person name="Armitage A.D."/>
            <person name="Sobczyk M.K."/>
            <person name="Bates H.J."/>
            <person name="Dunwell J.M."/>
            <person name="Nellist C.F."/>
            <person name="Harrison R.J."/>
        </authorList>
    </citation>
    <scope>NUCLEOTIDE SEQUENCE [LARGE SCALE GENOMIC DNA]</scope>
    <source>
        <strain evidence="2 4">SCRP249</strain>
        <strain evidence="3 5">SCRP333</strain>
    </source>
</reference>
<evidence type="ECO:0000313" key="3">
    <source>
        <dbReference type="EMBL" id="KAE9301402.1"/>
    </source>
</evidence>
<evidence type="ECO:0000313" key="2">
    <source>
        <dbReference type="EMBL" id="KAE9013105.1"/>
    </source>
</evidence>
<dbReference type="EMBL" id="QXFV01001170">
    <property type="protein sequence ID" value="KAE9013105.1"/>
    <property type="molecule type" value="Genomic_DNA"/>
</dbReference>
<name>A0A6A4D4Z4_9STRA</name>
<keyword evidence="5" id="KW-1185">Reference proteome</keyword>
<organism evidence="3 5">
    <name type="scientific">Phytophthora rubi</name>
    <dbReference type="NCBI Taxonomy" id="129364"/>
    <lineage>
        <taxon>Eukaryota</taxon>
        <taxon>Sar</taxon>
        <taxon>Stramenopiles</taxon>
        <taxon>Oomycota</taxon>
        <taxon>Peronosporomycetes</taxon>
        <taxon>Peronosporales</taxon>
        <taxon>Peronosporaceae</taxon>
        <taxon>Phytophthora</taxon>
    </lineage>
</organism>
<dbReference type="EMBL" id="QXFT01002243">
    <property type="protein sequence ID" value="KAE9301402.1"/>
    <property type="molecule type" value="Genomic_DNA"/>
</dbReference>
<protein>
    <submittedName>
        <fullName evidence="3">Uncharacterized protein</fullName>
    </submittedName>
</protein>
<evidence type="ECO:0000256" key="1">
    <source>
        <dbReference type="SAM" id="MobiDB-lite"/>
    </source>
</evidence>
<dbReference type="AlphaFoldDB" id="A0A6A4D4Z4"/>
<comment type="caution">
    <text evidence="3">The sequence shown here is derived from an EMBL/GenBank/DDBJ whole genome shotgun (WGS) entry which is preliminary data.</text>
</comment>
<accession>A0A6A4D4Z4</accession>
<evidence type="ECO:0000313" key="5">
    <source>
        <dbReference type="Proteomes" id="UP000434957"/>
    </source>
</evidence>
<feature type="region of interest" description="Disordered" evidence="1">
    <location>
        <begin position="61"/>
        <end position="129"/>
    </location>
</feature>
<feature type="compositionally biased region" description="Polar residues" evidence="1">
    <location>
        <begin position="70"/>
        <end position="79"/>
    </location>
</feature>
<sequence>MNTYKHGAYELPEEFPTVPIATSFEERLFPEAESPPRLPPLQQSGLTSNETELVEVQEQVGVLGQDTPGEMSTTASLGETTKAVEHSTMLTSSRKRKVDRGDLDDDYEPTKKMSEVAQKQDACARRTRKAPAHLREYVVGSVIDSTEAILIPNTYKQAKKSKQ</sequence>
<dbReference type="Proteomes" id="UP000434957">
    <property type="component" value="Unassembled WGS sequence"/>
</dbReference>